<name>H2ANQ9_KAZAF</name>
<keyword evidence="5" id="KW-1185">Reference proteome</keyword>
<keyword evidence="3" id="KW-0732">Signal</keyword>
<sequence>MVNKNILLSLALLFTLASLLFVTISTAGASSNYKPITNVYIGEADISHINITKIIPELSNVMTFLGAALIYSNISSETLFGALKNLSQTAALDPILEILIDSDNLTSTLDSVVSLSPLLVSGNISVTESEVSGIEQVLALSSNTSKTLSELTDLVTDLSSSNSTSSSALTSLVFELLEDSYNATAVTNALTDLLGMGLTNLMSLLPALEIIEGSNNASATFESLVTLMNSSISTSVETVLLSTLSTSSNITSTIVGMESLEPAYKDALEAVRILFESAKNQTQTLSYLEEIISSNLTTSSVAKEAMADLTTIYDNNKDKETLMSTISSLTSSLTTLASSLTSTTTSELKSLNELLNYSTNSSATVELLDELESVLDEDTSLAGYFPDLVTLLEASTNATGTMEALLDLIEFASTSEATSLLPLVELLSQITGIDSVTSEQLYTLTPNILEYLNIPFKFRLSIFTLCKINGENKITTCSKSHAVQNLDFRTIIYDALLDSDFEPYVEALGLTKYDLQLQGKLLKKEKYYVPAVRAVLAFNLISIVLGFFLMICFTMMIVRPAIKVYGLKGCCFVLVTGFYFIATALSPIIISAMIQIIKSGTAADKFNVVYTSGAASLGLTWTSFCLSLFTCSIVLYIWWTDRKSAGAVVVDKEMSGESSDSSLKASKQEIKIETEKASDN</sequence>
<dbReference type="EMBL" id="HE650821">
    <property type="protein sequence ID" value="CCF56009.1"/>
    <property type="molecule type" value="Genomic_DNA"/>
</dbReference>
<dbReference type="Proteomes" id="UP000005220">
    <property type="component" value="Chromosome 1"/>
</dbReference>
<dbReference type="OrthoDB" id="4068213at2759"/>
<dbReference type="GO" id="GO:0005886">
    <property type="term" value="C:plasma membrane"/>
    <property type="evidence" value="ECO:0007669"/>
    <property type="project" value="EnsemblFungi"/>
</dbReference>
<keyword evidence="2" id="KW-1133">Transmembrane helix</keyword>
<gene>
    <name evidence="4" type="primary">KAFR0A05740</name>
    <name evidence="4" type="ORF">KAFR_0A05740</name>
</gene>
<dbReference type="PANTHER" id="PTHR28019:SF2">
    <property type="entry name" value="CELL MEMBRANE PROTEIN YLR413W-RELATED"/>
    <property type="match status" value="1"/>
</dbReference>
<dbReference type="GeneID" id="13886041"/>
<dbReference type="InterPro" id="IPR052413">
    <property type="entry name" value="SUR7_domain"/>
</dbReference>
<dbReference type="HOGENOM" id="CLU_402815_0_0_1"/>
<protein>
    <submittedName>
        <fullName evidence="4">Uncharacterized protein</fullName>
    </submittedName>
</protein>
<keyword evidence="2" id="KW-0812">Transmembrane</keyword>
<reference evidence="4 5" key="1">
    <citation type="journal article" date="2011" name="Proc. Natl. Acad. Sci. U.S.A.">
        <title>Evolutionary erosion of yeast sex chromosomes by mating-type switching accidents.</title>
        <authorList>
            <person name="Gordon J.L."/>
            <person name="Armisen D."/>
            <person name="Proux-Wera E."/>
            <person name="Oheigeartaigh S.S."/>
            <person name="Byrne K.P."/>
            <person name="Wolfe K.H."/>
        </authorList>
    </citation>
    <scope>NUCLEOTIDE SEQUENCE [LARGE SCALE GENOMIC DNA]</scope>
    <source>
        <strain evidence="5">ATCC 22294 / BCRC 22015 / CBS 2517 / CECT 1963 / NBRC 1671 / NRRL Y-8276</strain>
    </source>
</reference>
<feature type="transmembrane region" description="Helical" evidence="2">
    <location>
        <begin position="536"/>
        <end position="558"/>
    </location>
</feature>
<evidence type="ECO:0000256" key="2">
    <source>
        <dbReference type="SAM" id="Phobius"/>
    </source>
</evidence>
<evidence type="ECO:0000313" key="4">
    <source>
        <dbReference type="EMBL" id="CCF56009.1"/>
    </source>
</evidence>
<dbReference type="FunCoup" id="H2ANQ9">
    <property type="interactions" value="50"/>
</dbReference>
<accession>H2ANQ9</accession>
<feature type="compositionally biased region" description="Basic and acidic residues" evidence="1">
    <location>
        <begin position="666"/>
        <end position="680"/>
    </location>
</feature>
<dbReference type="RefSeq" id="XP_003955144.1">
    <property type="nucleotide sequence ID" value="XM_003955095.1"/>
</dbReference>
<keyword evidence="2" id="KW-0472">Membrane</keyword>
<dbReference type="GO" id="GO:0031505">
    <property type="term" value="P:fungal-type cell wall organization"/>
    <property type="evidence" value="ECO:0007669"/>
    <property type="project" value="TreeGrafter"/>
</dbReference>
<dbReference type="PANTHER" id="PTHR28019">
    <property type="entry name" value="CELL MEMBRANE PROTEIN YLR413W-RELATED"/>
    <property type="match status" value="1"/>
</dbReference>
<dbReference type="KEGG" id="kaf:KAFR_0A05740"/>
<dbReference type="AlphaFoldDB" id="H2ANQ9"/>
<feature type="chain" id="PRO_5003559184" evidence="3">
    <location>
        <begin position="30"/>
        <end position="680"/>
    </location>
</feature>
<organism evidence="4 5">
    <name type="scientific">Kazachstania africana (strain ATCC 22294 / BCRC 22015 / CBS 2517 / CECT 1963 / NBRC 1671 / NRRL Y-8276)</name>
    <name type="common">Yeast</name>
    <name type="synonym">Kluyveromyces africanus</name>
    <dbReference type="NCBI Taxonomy" id="1071382"/>
    <lineage>
        <taxon>Eukaryota</taxon>
        <taxon>Fungi</taxon>
        <taxon>Dikarya</taxon>
        <taxon>Ascomycota</taxon>
        <taxon>Saccharomycotina</taxon>
        <taxon>Saccharomycetes</taxon>
        <taxon>Saccharomycetales</taxon>
        <taxon>Saccharomycetaceae</taxon>
        <taxon>Kazachstania</taxon>
    </lineage>
</organism>
<feature type="transmembrane region" description="Helical" evidence="2">
    <location>
        <begin position="570"/>
        <end position="597"/>
    </location>
</feature>
<feature type="transmembrane region" description="Helical" evidence="2">
    <location>
        <begin position="617"/>
        <end position="639"/>
    </location>
</feature>
<feature type="compositionally biased region" description="Polar residues" evidence="1">
    <location>
        <begin position="656"/>
        <end position="665"/>
    </location>
</feature>
<dbReference type="GO" id="GO:0051285">
    <property type="term" value="C:cell cortex of cell tip"/>
    <property type="evidence" value="ECO:0007669"/>
    <property type="project" value="TreeGrafter"/>
</dbReference>
<feature type="region of interest" description="Disordered" evidence="1">
    <location>
        <begin position="655"/>
        <end position="680"/>
    </location>
</feature>
<dbReference type="Gene3D" id="1.20.140.150">
    <property type="match status" value="1"/>
</dbReference>
<evidence type="ECO:0000256" key="1">
    <source>
        <dbReference type="SAM" id="MobiDB-lite"/>
    </source>
</evidence>
<dbReference type="eggNOG" id="ENOG502QVQ9">
    <property type="taxonomic scope" value="Eukaryota"/>
</dbReference>
<evidence type="ECO:0000313" key="5">
    <source>
        <dbReference type="Proteomes" id="UP000005220"/>
    </source>
</evidence>
<proteinExistence type="predicted"/>
<dbReference type="InParanoid" id="H2ANQ9"/>
<evidence type="ECO:0000256" key="3">
    <source>
        <dbReference type="SAM" id="SignalP"/>
    </source>
</evidence>
<feature type="signal peptide" evidence="3">
    <location>
        <begin position="1"/>
        <end position="29"/>
    </location>
</feature>